<dbReference type="EMBL" id="LAZR01032340">
    <property type="protein sequence ID" value="KKL51168.1"/>
    <property type="molecule type" value="Genomic_DNA"/>
</dbReference>
<protein>
    <submittedName>
        <fullName evidence="1">Uncharacterized protein</fullName>
    </submittedName>
</protein>
<sequence length="40" mass="4737">MEEKKYDKIWRNAANLSAAYEDLRQMTALFAQARDAEKFI</sequence>
<comment type="caution">
    <text evidence="1">The sequence shown here is derived from an EMBL/GenBank/DDBJ whole genome shotgun (WGS) entry which is preliminary data.</text>
</comment>
<name>A0A0F9CP63_9ZZZZ</name>
<evidence type="ECO:0000313" key="1">
    <source>
        <dbReference type="EMBL" id="KKL51168.1"/>
    </source>
</evidence>
<feature type="non-terminal residue" evidence="1">
    <location>
        <position position="40"/>
    </location>
</feature>
<reference evidence="1" key="1">
    <citation type="journal article" date="2015" name="Nature">
        <title>Complex archaea that bridge the gap between prokaryotes and eukaryotes.</title>
        <authorList>
            <person name="Spang A."/>
            <person name="Saw J.H."/>
            <person name="Jorgensen S.L."/>
            <person name="Zaremba-Niedzwiedzka K."/>
            <person name="Martijn J."/>
            <person name="Lind A.E."/>
            <person name="van Eijk R."/>
            <person name="Schleper C."/>
            <person name="Guy L."/>
            <person name="Ettema T.J."/>
        </authorList>
    </citation>
    <scope>NUCLEOTIDE SEQUENCE</scope>
</reference>
<organism evidence="1">
    <name type="scientific">marine sediment metagenome</name>
    <dbReference type="NCBI Taxonomy" id="412755"/>
    <lineage>
        <taxon>unclassified sequences</taxon>
        <taxon>metagenomes</taxon>
        <taxon>ecological metagenomes</taxon>
    </lineage>
</organism>
<proteinExistence type="predicted"/>
<dbReference type="AlphaFoldDB" id="A0A0F9CP63"/>
<accession>A0A0F9CP63</accession>
<gene>
    <name evidence="1" type="ORF">LCGC14_2298210</name>
</gene>